<evidence type="ECO:0000259" key="1">
    <source>
        <dbReference type="Pfam" id="PF00535"/>
    </source>
</evidence>
<dbReference type="AlphaFoldDB" id="A0A1F8FSW7"/>
<name>A0A1F8FSW7_9BACT</name>
<protein>
    <submittedName>
        <fullName evidence="2">Glycosyl transferase</fullName>
    </submittedName>
</protein>
<dbReference type="PANTHER" id="PTHR48090:SF7">
    <property type="entry name" value="RFBJ PROTEIN"/>
    <property type="match status" value="1"/>
</dbReference>
<dbReference type="Pfam" id="PF00535">
    <property type="entry name" value="Glycos_transf_2"/>
    <property type="match status" value="1"/>
</dbReference>
<dbReference type="InterPro" id="IPR001173">
    <property type="entry name" value="Glyco_trans_2-like"/>
</dbReference>
<dbReference type="Proteomes" id="UP000178117">
    <property type="component" value="Unassembled WGS sequence"/>
</dbReference>
<gene>
    <name evidence="2" type="ORF">A3C88_02550</name>
</gene>
<evidence type="ECO:0000313" key="3">
    <source>
        <dbReference type="Proteomes" id="UP000178117"/>
    </source>
</evidence>
<dbReference type="InterPro" id="IPR029044">
    <property type="entry name" value="Nucleotide-diphossugar_trans"/>
</dbReference>
<feature type="domain" description="Glycosyltransferase 2-like" evidence="1">
    <location>
        <begin position="7"/>
        <end position="168"/>
    </location>
</feature>
<dbReference type="CDD" id="cd04179">
    <property type="entry name" value="DPM_DPG-synthase_like"/>
    <property type="match status" value="1"/>
</dbReference>
<keyword evidence="2" id="KW-0808">Transferase</keyword>
<dbReference type="Gene3D" id="3.90.550.10">
    <property type="entry name" value="Spore Coat Polysaccharide Biosynthesis Protein SpsA, Chain A"/>
    <property type="match status" value="1"/>
</dbReference>
<organism evidence="2 3">
    <name type="scientific">Candidatus Yanofskybacteria bacterium RIFCSPHIGHO2_02_FULL_50_12</name>
    <dbReference type="NCBI Taxonomy" id="1802685"/>
    <lineage>
        <taxon>Bacteria</taxon>
        <taxon>Candidatus Yanofskyibacteriota</taxon>
    </lineage>
</organism>
<dbReference type="SUPFAM" id="SSF53448">
    <property type="entry name" value="Nucleotide-diphospho-sugar transferases"/>
    <property type="match status" value="1"/>
</dbReference>
<proteinExistence type="predicted"/>
<dbReference type="GO" id="GO:0016740">
    <property type="term" value="F:transferase activity"/>
    <property type="evidence" value="ECO:0007669"/>
    <property type="project" value="UniProtKB-KW"/>
</dbReference>
<dbReference type="STRING" id="1802685.A3C88_02550"/>
<reference evidence="2 3" key="1">
    <citation type="journal article" date="2016" name="Nat. Commun.">
        <title>Thousands of microbial genomes shed light on interconnected biogeochemical processes in an aquifer system.</title>
        <authorList>
            <person name="Anantharaman K."/>
            <person name="Brown C.T."/>
            <person name="Hug L.A."/>
            <person name="Sharon I."/>
            <person name="Castelle C.J."/>
            <person name="Probst A.J."/>
            <person name="Thomas B.C."/>
            <person name="Singh A."/>
            <person name="Wilkins M.J."/>
            <person name="Karaoz U."/>
            <person name="Brodie E.L."/>
            <person name="Williams K.H."/>
            <person name="Hubbard S.S."/>
            <person name="Banfield J.F."/>
        </authorList>
    </citation>
    <scope>NUCLEOTIDE SEQUENCE [LARGE SCALE GENOMIC DNA]</scope>
</reference>
<dbReference type="InterPro" id="IPR050256">
    <property type="entry name" value="Glycosyltransferase_2"/>
</dbReference>
<sequence length="233" mass="26496">MEYKKLSIVIPVYNEARTLERLVRAIEAVPLSLEKEIIIVDDGSTDGSREIMQRLGHRMISMERNSGKGAALRRGFSAAEGDLIIIQDADLEYDPKEYPLLIQPILDGDADVVYGSRFITVFPRRVLYFSHYVANTLVTFLSNVFTGLNLSDMETGFKVFTRSAMKAILPCLTADRFGIEPELTAQIAKHRLRVYEVGISYKGRTYAEGKKITWRDGVAAIWHIIRYNLFVRK</sequence>
<evidence type="ECO:0000313" key="2">
    <source>
        <dbReference type="EMBL" id="OGN16243.1"/>
    </source>
</evidence>
<accession>A0A1F8FSW7</accession>
<comment type="caution">
    <text evidence="2">The sequence shown here is derived from an EMBL/GenBank/DDBJ whole genome shotgun (WGS) entry which is preliminary data.</text>
</comment>
<dbReference type="PANTHER" id="PTHR48090">
    <property type="entry name" value="UNDECAPRENYL-PHOSPHATE 4-DEOXY-4-FORMAMIDO-L-ARABINOSE TRANSFERASE-RELATED"/>
    <property type="match status" value="1"/>
</dbReference>
<dbReference type="EMBL" id="MGJZ01000035">
    <property type="protein sequence ID" value="OGN16243.1"/>
    <property type="molecule type" value="Genomic_DNA"/>
</dbReference>